<dbReference type="InParanoid" id="A2DMZ3"/>
<keyword evidence="1 2" id="KW-0728">SH3 domain</keyword>
<dbReference type="PROSITE" id="PS50002">
    <property type="entry name" value="SH3"/>
    <property type="match status" value="1"/>
</dbReference>
<protein>
    <submittedName>
        <fullName evidence="4">SH3 domain containing protein</fullName>
    </submittedName>
</protein>
<dbReference type="InterPro" id="IPR036028">
    <property type="entry name" value="SH3-like_dom_sf"/>
</dbReference>
<gene>
    <name evidence="4" type="ORF">TVAG_122360</name>
</gene>
<dbReference type="Proteomes" id="UP000001542">
    <property type="component" value="Unassembled WGS sequence"/>
</dbReference>
<organism evidence="4 5">
    <name type="scientific">Trichomonas vaginalis (strain ATCC PRA-98 / G3)</name>
    <dbReference type="NCBI Taxonomy" id="412133"/>
    <lineage>
        <taxon>Eukaryota</taxon>
        <taxon>Metamonada</taxon>
        <taxon>Parabasalia</taxon>
        <taxon>Trichomonadida</taxon>
        <taxon>Trichomonadidae</taxon>
        <taxon>Trichomonas</taxon>
    </lineage>
</organism>
<dbReference type="AlphaFoldDB" id="A2DMZ3"/>
<evidence type="ECO:0000259" key="3">
    <source>
        <dbReference type="PROSITE" id="PS50002"/>
    </source>
</evidence>
<sequence length="422" mass="48489">MEIFDQQNAQFEELVQEFEYILNIEKKMVKGTSALPSILQYLCENYNKHVSETSSAIYESLNKSAQVISQNTTGATNQISSYKRLSEIFSEVSTQISLLMMIVSNHLHPKIVDCVSNANKVLDNIFTKKALMEKQYKELRGTIFSNYSALRSMAKDITSASKKNDTTKLTSFSQQYMVVLKCTKILTRKLNQQFVLYDRFVKISIDKMKGLDRARSQVCLDFFLKLSDIYMDSSVNYLKVFDQMEQKYSKLSNLYSGESYLSAFINKYNIFRTNLSDVTFVPQPNPFIEDNDIILRPSHIKVPAIDYPLFVAKAIYDFDAKNINELSIKAGETLYLYEKPIGSWVLASHNRNFAEAFVPTNAITTSYTKMEMTMETKVSHGDFLGIYPTCHFIVEKDDGENYFVRNPQNQVGKVRKTDLLID</sequence>
<dbReference type="VEuPathDB" id="TrichDB:TVAG_122360"/>
<accession>A2DMZ3</accession>
<dbReference type="OrthoDB" id="10037838at2759"/>
<name>A2DMZ3_TRIV3</name>
<dbReference type="SUPFAM" id="SSF50044">
    <property type="entry name" value="SH3-domain"/>
    <property type="match status" value="1"/>
</dbReference>
<proteinExistence type="predicted"/>
<dbReference type="InterPro" id="IPR001452">
    <property type="entry name" value="SH3_domain"/>
</dbReference>
<evidence type="ECO:0000313" key="5">
    <source>
        <dbReference type="Proteomes" id="UP000001542"/>
    </source>
</evidence>
<feature type="domain" description="SH3" evidence="3">
    <location>
        <begin position="307"/>
        <end position="368"/>
    </location>
</feature>
<dbReference type="SMART" id="SM00326">
    <property type="entry name" value="SH3"/>
    <property type="match status" value="1"/>
</dbReference>
<dbReference type="KEGG" id="tva:5463670"/>
<evidence type="ECO:0000313" key="4">
    <source>
        <dbReference type="EMBL" id="EAY18170.1"/>
    </source>
</evidence>
<reference evidence="4" key="2">
    <citation type="journal article" date="2007" name="Science">
        <title>Draft genome sequence of the sexually transmitted pathogen Trichomonas vaginalis.</title>
        <authorList>
            <person name="Carlton J.M."/>
            <person name="Hirt R.P."/>
            <person name="Silva J.C."/>
            <person name="Delcher A.L."/>
            <person name="Schatz M."/>
            <person name="Zhao Q."/>
            <person name="Wortman J.R."/>
            <person name="Bidwell S.L."/>
            <person name="Alsmark U.C.M."/>
            <person name="Besteiro S."/>
            <person name="Sicheritz-Ponten T."/>
            <person name="Noel C.J."/>
            <person name="Dacks J.B."/>
            <person name="Foster P.G."/>
            <person name="Simillion C."/>
            <person name="Van de Peer Y."/>
            <person name="Miranda-Saavedra D."/>
            <person name="Barton G.J."/>
            <person name="Westrop G.D."/>
            <person name="Mueller S."/>
            <person name="Dessi D."/>
            <person name="Fiori P.L."/>
            <person name="Ren Q."/>
            <person name="Paulsen I."/>
            <person name="Zhang H."/>
            <person name="Bastida-Corcuera F.D."/>
            <person name="Simoes-Barbosa A."/>
            <person name="Brown M.T."/>
            <person name="Hayes R.D."/>
            <person name="Mukherjee M."/>
            <person name="Okumura C.Y."/>
            <person name="Schneider R."/>
            <person name="Smith A.J."/>
            <person name="Vanacova S."/>
            <person name="Villalvazo M."/>
            <person name="Haas B.J."/>
            <person name="Pertea M."/>
            <person name="Feldblyum T.V."/>
            <person name="Utterback T.R."/>
            <person name="Shu C.L."/>
            <person name="Osoegawa K."/>
            <person name="de Jong P.J."/>
            <person name="Hrdy I."/>
            <person name="Horvathova L."/>
            <person name="Zubacova Z."/>
            <person name="Dolezal P."/>
            <person name="Malik S.B."/>
            <person name="Logsdon J.M. Jr."/>
            <person name="Henze K."/>
            <person name="Gupta A."/>
            <person name="Wang C.C."/>
            <person name="Dunne R.L."/>
            <person name="Upcroft J.A."/>
            <person name="Upcroft P."/>
            <person name="White O."/>
            <person name="Salzberg S.L."/>
            <person name="Tang P."/>
            <person name="Chiu C.-H."/>
            <person name="Lee Y.-S."/>
            <person name="Embley T.M."/>
            <person name="Coombs G.H."/>
            <person name="Mottram J.C."/>
            <person name="Tachezy J."/>
            <person name="Fraser-Liggett C.M."/>
            <person name="Johnson P.J."/>
        </authorList>
    </citation>
    <scope>NUCLEOTIDE SEQUENCE [LARGE SCALE GENOMIC DNA]</scope>
    <source>
        <strain evidence="4">G3</strain>
    </source>
</reference>
<keyword evidence="5" id="KW-1185">Reference proteome</keyword>
<evidence type="ECO:0000256" key="1">
    <source>
        <dbReference type="ARBA" id="ARBA00022443"/>
    </source>
</evidence>
<dbReference type="Gene3D" id="2.30.30.40">
    <property type="entry name" value="SH3 Domains"/>
    <property type="match status" value="1"/>
</dbReference>
<dbReference type="VEuPathDB" id="TrichDB:TVAGG3_1010430"/>
<dbReference type="Pfam" id="PF00018">
    <property type="entry name" value="SH3_1"/>
    <property type="match status" value="1"/>
</dbReference>
<evidence type="ECO:0000256" key="2">
    <source>
        <dbReference type="PROSITE-ProRule" id="PRU00192"/>
    </source>
</evidence>
<dbReference type="EMBL" id="DS113221">
    <property type="protein sequence ID" value="EAY18170.1"/>
    <property type="molecule type" value="Genomic_DNA"/>
</dbReference>
<reference evidence="4" key="1">
    <citation type="submission" date="2006-10" db="EMBL/GenBank/DDBJ databases">
        <authorList>
            <person name="Amadeo P."/>
            <person name="Zhao Q."/>
            <person name="Wortman J."/>
            <person name="Fraser-Liggett C."/>
            <person name="Carlton J."/>
        </authorList>
    </citation>
    <scope>NUCLEOTIDE SEQUENCE</scope>
    <source>
        <strain evidence="4">G3</strain>
    </source>
</reference>
<dbReference type="RefSeq" id="XP_001579156.1">
    <property type="nucleotide sequence ID" value="XM_001579106.1"/>
</dbReference>